<feature type="non-terminal residue" evidence="1">
    <location>
        <position position="1"/>
    </location>
</feature>
<reference evidence="1 2" key="1">
    <citation type="submission" date="2022-05" db="EMBL/GenBank/DDBJ databases">
        <authorList>
            <consortium name="Genoscope - CEA"/>
            <person name="William W."/>
        </authorList>
    </citation>
    <scope>NUCLEOTIDE SEQUENCE [LARGE SCALE GENOMIC DNA]</scope>
</reference>
<name>A0ABN8PGD2_9CNID</name>
<dbReference type="EMBL" id="CALNXK010000070">
    <property type="protein sequence ID" value="CAH3143255.1"/>
    <property type="molecule type" value="Genomic_DNA"/>
</dbReference>
<dbReference type="Proteomes" id="UP001159405">
    <property type="component" value="Unassembled WGS sequence"/>
</dbReference>
<organism evidence="1 2">
    <name type="scientific">Porites lobata</name>
    <dbReference type="NCBI Taxonomy" id="104759"/>
    <lineage>
        <taxon>Eukaryota</taxon>
        <taxon>Metazoa</taxon>
        <taxon>Cnidaria</taxon>
        <taxon>Anthozoa</taxon>
        <taxon>Hexacorallia</taxon>
        <taxon>Scleractinia</taxon>
        <taxon>Fungiina</taxon>
        <taxon>Poritidae</taxon>
        <taxon>Porites</taxon>
    </lineage>
</organism>
<sequence>SAAYLPSCDLLNTPYFTVPSLPFLSIDGLFTHFSFIDFPSERQMCILPLSRSQVNLVIIVESSTLVKICFFGPESDEHSMLLIWDFAVDQTQTAAAEAPKVPTRETLPAAPLLDV</sequence>
<proteinExistence type="predicted"/>
<evidence type="ECO:0000313" key="2">
    <source>
        <dbReference type="Proteomes" id="UP001159405"/>
    </source>
</evidence>
<keyword evidence="2" id="KW-1185">Reference proteome</keyword>
<accession>A0ABN8PGD2</accession>
<evidence type="ECO:0000313" key="1">
    <source>
        <dbReference type="EMBL" id="CAH3143255.1"/>
    </source>
</evidence>
<feature type="non-terminal residue" evidence="1">
    <location>
        <position position="115"/>
    </location>
</feature>
<gene>
    <name evidence="1" type="ORF">PLOB_00043301</name>
</gene>
<protein>
    <submittedName>
        <fullName evidence="1">Uncharacterized protein</fullName>
    </submittedName>
</protein>
<comment type="caution">
    <text evidence="1">The sequence shown here is derived from an EMBL/GenBank/DDBJ whole genome shotgun (WGS) entry which is preliminary data.</text>
</comment>